<dbReference type="HOGENOM" id="CLU_1762414_0_0_1"/>
<dbReference type="PANTHER" id="PTHR46586">
    <property type="entry name" value="ANKYRIN REPEAT-CONTAINING PROTEIN"/>
    <property type="match status" value="1"/>
</dbReference>
<gene>
    <name evidence="1" type="ORF">F443_20043</name>
</gene>
<dbReference type="InterPro" id="IPR036770">
    <property type="entry name" value="Ankyrin_rpt-contain_sf"/>
</dbReference>
<evidence type="ECO:0000313" key="2">
    <source>
        <dbReference type="Proteomes" id="UP000018721"/>
    </source>
</evidence>
<evidence type="ECO:0000313" key="1">
    <source>
        <dbReference type="EMBL" id="ETI33260.1"/>
    </source>
</evidence>
<dbReference type="InterPro" id="IPR002110">
    <property type="entry name" value="Ankyrin_rpt"/>
</dbReference>
<dbReference type="Gene3D" id="1.25.40.20">
    <property type="entry name" value="Ankyrin repeat-containing domain"/>
    <property type="match status" value="1"/>
</dbReference>
<dbReference type="InterPro" id="IPR052050">
    <property type="entry name" value="SecEffector_AnkRepeat"/>
</dbReference>
<dbReference type="SUPFAM" id="SSF140860">
    <property type="entry name" value="Pseudo ankyrin repeat-like"/>
    <property type="match status" value="1"/>
</dbReference>
<dbReference type="Proteomes" id="UP000018721">
    <property type="component" value="Unassembled WGS sequence"/>
</dbReference>
<name>V9E2B3_PHYNI</name>
<dbReference type="PANTHER" id="PTHR46586:SF3">
    <property type="entry name" value="ANKYRIN REPEAT-CONTAINING PROTEIN"/>
    <property type="match status" value="1"/>
</dbReference>
<keyword evidence="2" id="KW-1185">Reference proteome</keyword>
<dbReference type="EMBL" id="ANIZ01003490">
    <property type="protein sequence ID" value="ETI33260.1"/>
    <property type="molecule type" value="Genomic_DNA"/>
</dbReference>
<reference evidence="1 2" key="1">
    <citation type="submission" date="2013-11" db="EMBL/GenBank/DDBJ databases">
        <title>The Genome Sequence of Phytophthora parasitica P1569.</title>
        <authorList>
            <consortium name="The Broad Institute Genomics Platform"/>
            <person name="Russ C."/>
            <person name="Tyler B."/>
            <person name="Panabieres F."/>
            <person name="Shan W."/>
            <person name="Tripathy S."/>
            <person name="Grunwald N."/>
            <person name="Machado M."/>
            <person name="Johnson C.S."/>
            <person name="Arredondo F."/>
            <person name="Hong C."/>
            <person name="Coffey M."/>
            <person name="Young S.K."/>
            <person name="Zeng Q."/>
            <person name="Gargeya S."/>
            <person name="Fitzgerald M."/>
            <person name="Abouelleil A."/>
            <person name="Alvarado L."/>
            <person name="Chapman S.B."/>
            <person name="Gainer-Dewar J."/>
            <person name="Goldberg J."/>
            <person name="Griggs A."/>
            <person name="Gujja S."/>
            <person name="Hansen M."/>
            <person name="Howarth C."/>
            <person name="Imamovic A."/>
            <person name="Ireland A."/>
            <person name="Larimer J."/>
            <person name="McCowan C."/>
            <person name="Murphy C."/>
            <person name="Pearson M."/>
            <person name="Poon T.W."/>
            <person name="Priest M."/>
            <person name="Roberts A."/>
            <person name="Saif S."/>
            <person name="Shea T."/>
            <person name="Sykes S."/>
            <person name="Wortman J."/>
            <person name="Nusbaum C."/>
            <person name="Birren B."/>
        </authorList>
    </citation>
    <scope>NUCLEOTIDE SEQUENCE [LARGE SCALE GENOMIC DNA]</scope>
    <source>
        <strain evidence="1 2">P1569</strain>
    </source>
</reference>
<sequence>MDEAAANGHLQVVKWLHENRGDGCTTQAMDCAAANGHLDTIQWLHSNRTEGCSKDAPIWAAEVGHFEVKWLLMNRSEGNPVEVVEKAGHLRIPVEFPRWVLARFPHATPITVDLKPDAVSLPSGMITRKTPTYSWSGLRNGIYPEVEH</sequence>
<organism evidence="1 2">
    <name type="scientific">Phytophthora nicotianae P1569</name>
    <dbReference type="NCBI Taxonomy" id="1317065"/>
    <lineage>
        <taxon>Eukaryota</taxon>
        <taxon>Sar</taxon>
        <taxon>Stramenopiles</taxon>
        <taxon>Oomycota</taxon>
        <taxon>Peronosporomycetes</taxon>
        <taxon>Peronosporales</taxon>
        <taxon>Peronosporaceae</taxon>
        <taxon>Phytophthora</taxon>
    </lineage>
</organism>
<dbReference type="Pfam" id="PF13637">
    <property type="entry name" value="Ank_4"/>
    <property type="match status" value="1"/>
</dbReference>
<comment type="caution">
    <text evidence="1">The sequence shown here is derived from an EMBL/GenBank/DDBJ whole genome shotgun (WGS) entry which is preliminary data.</text>
</comment>
<dbReference type="AlphaFoldDB" id="V9E2B3"/>
<dbReference type="OrthoDB" id="122883at2759"/>
<accession>V9E2B3</accession>
<proteinExistence type="predicted"/>
<protein>
    <submittedName>
        <fullName evidence="1">Uncharacterized protein</fullName>
    </submittedName>
</protein>